<gene>
    <name evidence="2" type="ORF">JS278_02222</name>
</gene>
<accession>A0A344UVS6</accession>
<dbReference type="OrthoDB" id="9779184at2"/>
<dbReference type="InterPro" id="IPR050312">
    <property type="entry name" value="IolE/XylAMocC-like"/>
</dbReference>
<dbReference type="Proteomes" id="UP000251995">
    <property type="component" value="Chromosome"/>
</dbReference>
<proteinExistence type="predicted"/>
<dbReference type="RefSeq" id="WP_114045255.1">
    <property type="nucleotide sequence ID" value="NZ_CP025198.1"/>
</dbReference>
<evidence type="ECO:0000259" key="1">
    <source>
        <dbReference type="Pfam" id="PF01261"/>
    </source>
</evidence>
<dbReference type="InterPro" id="IPR013022">
    <property type="entry name" value="Xyl_isomerase-like_TIM-brl"/>
</dbReference>
<dbReference type="KEGG" id="acij:JS278_02222"/>
<organism evidence="2 3">
    <name type="scientific">Acidipropionibacterium virtanenii</name>
    <dbReference type="NCBI Taxonomy" id="2057246"/>
    <lineage>
        <taxon>Bacteria</taxon>
        <taxon>Bacillati</taxon>
        <taxon>Actinomycetota</taxon>
        <taxon>Actinomycetes</taxon>
        <taxon>Propionibacteriales</taxon>
        <taxon>Propionibacteriaceae</taxon>
        <taxon>Acidipropionibacterium</taxon>
    </lineage>
</organism>
<dbReference type="InterPro" id="IPR036237">
    <property type="entry name" value="Xyl_isomerase-like_sf"/>
</dbReference>
<evidence type="ECO:0000313" key="3">
    <source>
        <dbReference type="Proteomes" id="UP000251995"/>
    </source>
</evidence>
<protein>
    <recommendedName>
        <fullName evidence="1">Xylose isomerase-like TIM barrel domain-containing protein</fullName>
    </recommendedName>
</protein>
<dbReference type="SUPFAM" id="SSF51658">
    <property type="entry name" value="Xylose isomerase-like"/>
    <property type="match status" value="1"/>
</dbReference>
<dbReference type="Gene3D" id="3.20.20.150">
    <property type="entry name" value="Divalent-metal-dependent TIM barrel enzymes"/>
    <property type="match status" value="1"/>
</dbReference>
<evidence type="ECO:0000313" key="2">
    <source>
        <dbReference type="EMBL" id="AXE39374.1"/>
    </source>
</evidence>
<dbReference type="AlphaFoldDB" id="A0A344UVS6"/>
<name>A0A344UVS6_9ACTN</name>
<dbReference type="Pfam" id="PF01261">
    <property type="entry name" value="AP_endonuc_2"/>
    <property type="match status" value="1"/>
</dbReference>
<dbReference type="EMBL" id="CP025198">
    <property type="protein sequence ID" value="AXE39374.1"/>
    <property type="molecule type" value="Genomic_DNA"/>
</dbReference>
<dbReference type="PANTHER" id="PTHR12110:SF21">
    <property type="entry name" value="XYLOSE ISOMERASE-LIKE TIM BARREL DOMAIN-CONTAINING PROTEIN"/>
    <property type="match status" value="1"/>
</dbReference>
<dbReference type="PANTHER" id="PTHR12110">
    <property type="entry name" value="HYDROXYPYRUVATE ISOMERASE"/>
    <property type="match status" value="1"/>
</dbReference>
<reference evidence="2 3" key="1">
    <citation type="submission" date="2017-12" db="EMBL/GenBank/DDBJ databases">
        <title>The whole genome sequence of the Acidipropionibacterium virtanenii sp. nov. type strain JS278.</title>
        <authorList>
            <person name="Laine P."/>
            <person name="Deptula P."/>
            <person name="Varmanen P."/>
            <person name="Auvinen P."/>
        </authorList>
    </citation>
    <scope>NUCLEOTIDE SEQUENCE [LARGE SCALE GENOMIC DNA]</scope>
    <source>
        <strain evidence="2 3">JS278</strain>
    </source>
</reference>
<feature type="domain" description="Xylose isomerase-like TIM barrel" evidence="1">
    <location>
        <begin position="20"/>
        <end position="305"/>
    </location>
</feature>
<keyword evidence="3" id="KW-1185">Reference proteome</keyword>
<sequence>MRISMVTDSLAHLGFEELLDTAAGLGITQLEFPTGGWSSAPHLDLDRLLADAGARNAFSDALERRGITISALNANGNQLHPVIGPQVDRVLHRTVDLASLLGIGTVVCMSGLPAGAPGDRTPNWVTTSWPPETQEILNHQWNEVAIPYWKDLAGYGRDKGVRFAVEMHGDQLVYNAATLLRLREAVGETVGANLDPSHPMWMGADPLAMIRALRGAVFNVHAKDSRRQPQVADVNGMLDTQPPERSYDRSWNYVTLGLGHPGGQQFWGRFCADLRAGGYDGPLAIEHEDVAMDAVEGVAQTVRLLSEVLLVGPPSWKPQAI</sequence>